<accession>H6LAW5</accession>
<protein>
    <submittedName>
        <fullName evidence="2">Uncharacterized protein</fullName>
    </submittedName>
</protein>
<dbReference type="Proteomes" id="UP000007519">
    <property type="component" value="Chromosome"/>
</dbReference>
<evidence type="ECO:0000313" key="3">
    <source>
        <dbReference type="Proteomes" id="UP000007519"/>
    </source>
</evidence>
<dbReference type="STRING" id="984262.SGRA_2980"/>
<dbReference type="EMBL" id="CP002831">
    <property type="protein sequence ID" value="AFC25708.1"/>
    <property type="molecule type" value="Genomic_DNA"/>
</dbReference>
<feature type="region of interest" description="Disordered" evidence="1">
    <location>
        <begin position="19"/>
        <end position="41"/>
    </location>
</feature>
<keyword evidence="3" id="KW-1185">Reference proteome</keyword>
<proteinExistence type="predicted"/>
<evidence type="ECO:0000256" key="1">
    <source>
        <dbReference type="SAM" id="MobiDB-lite"/>
    </source>
</evidence>
<name>H6LAW5_SAPGL</name>
<dbReference type="KEGG" id="sgn:SGRA_2980"/>
<feature type="compositionally biased region" description="Basic and acidic residues" evidence="1">
    <location>
        <begin position="30"/>
        <end position="41"/>
    </location>
</feature>
<organism evidence="2 3">
    <name type="scientific">Saprospira grandis (strain Lewin)</name>
    <dbReference type="NCBI Taxonomy" id="984262"/>
    <lineage>
        <taxon>Bacteria</taxon>
        <taxon>Pseudomonadati</taxon>
        <taxon>Bacteroidota</taxon>
        <taxon>Saprospiria</taxon>
        <taxon>Saprospirales</taxon>
        <taxon>Saprospiraceae</taxon>
        <taxon>Saprospira</taxon>
    </lineage>
</organism>
<gene>
    <name evidence="2" type="ordered locus">SGRA_2980</name>
</gene>
<sequence>MLGGQALAVSLYLAEGQNGLAMRKGAAKPQTEERSDEGPSE</sequence>
<reference evidence="2 3" key="1">
    <citation type="journal article" date="2012" name="Stand. Genomic Sci.">
        <title>Complete genome sequencing and analysis of Saprospira grandis str. Lewin, a predatory marine bacterium.</title>
        <authorList>
            <person name="Saw J.H."/>
            <person name="Yuryev A."/>
            <person name="Kanbe M."/>
            <person name="Hou S."/>
            <person name="Young A.G."/>
            <person name="Aizawa S."/>
            <person name="Alam M."/>
        </authorList>
    </citation>
    <scope>NUCLEOTIDE SEQUENCE [LARGE SCALE GENOMIC DNA]</scope>
    <source>
        <strain evidence="2 3">Lewin</strain>
    </source>
</reference>
<dbReference type="HOGENOM" id="CLU_3276467_0_0_10"/>
<evidence type="ECO:0000313" key="2">
    <source>
        <dbReference type="EMBL" id="AFC25708.1"/>
    </source>
</evidence>
<dbReference type="AlphaFoldDB" id="H6LAW5"/>